<dbReference type="PANTHER" id="PTHR30529">
    <property type="entry name" value="CYTOCHROME B561"/>
    <property type="match status" value="1"/>
</dbReference>
<evidence type="ECO:0000256" key="6">
    <source>
        <dbReference type="ARBA" id="ARBA00022692"/>
    </source>
</evidence>
<dbReference type="GO" id="GO:0005886">
    <property type="term" value="C:plasma membrane"/>
    <property type="evidence" value="ECO:0007669"/>
    <property type="project" value="UniProtKB-SubCell"/>
</dbReference>
<evidence type="ECO:0000313" key="16">
    <source>
        <dbReference type="EMBL" id="CAB3725400.1"/>
    </source>
</evidence>
<evidence type="ECO:0000256" key="12">
    <source>
        <dbReference type="ARBA" id="ARBA00037975"/>
    </source>
</evidence>
<dbReference type="GO" id="GO:0009055">
    <property type="term" value="F:electron transfer activity"/>
    <property type="evidence" value="ECO:0007669"/>
    <property type="project" value="InterPro"/>
</dbReference>
<keyword evidence="11 14" id="KW-0472">Membrane</keyword>
<dbReference type="Pfam" id="PF01292">
    <property type="entry name" value="Ni_hydr_CYTB"/>
    <property type="match status" value="1"/>
</dbReference>
<keyword evidence="10" id="KW-0408">Iron</keyword>
<keyword evidence="4" id="KW-1003">Cell membrane</keyword>
<comment type="subcellular location">
    <subcellularLocation>
        <location evidence="2">Cell membrane</location>
        <topology evidence="2">Multi-pass membrane protein</topology>
    </subcellularLocation>
</comment>
<evidence type="ECO:0000256" key="8">
    <source>
        <dbReference type="ARBA" id="ARBA00022982"/>
    </source>
</evidence>
<evidence type="ECO:0000256" key="10">
    <source>
        <dbReference type="ARBA" id="ARBA00023004"/>
    </source>
</evidence>
<dbReference type="GO" id="GO:0022904">
    <property type="term" value="P:respiratory electron transport chain"/>
    <property type="evidence" value="ECO:0007669"/>
    <property type="project" value="InterPro"/>
</dbReference>
<feature type="transmembrane region" description="Helical" evidence="14">
    <location>
        <begin position="154"/>
        <end position="176"/>
    </location>
</feature>
<dbReference type="SUPFAM" id="SSF81342">
    <property type="entry name" value="Transmembrane di-heme cytochromes"/>
    <property type="match status" value="1"/>
</dbReference>
<dbReference type="InterPro" id="IPR052168">
    <property type="entry name" value="Cytochrome_b561_oxidase"/>
</dbReference>
<keyword evidence="5" id="KW-0349">Heme</keyword>
<dbReference type="EMBL" id="CADIJQ010000007">
    <property type="protein sequence ID" value="CAB3725400.1"/>
    <property type="molecule type" value="Genomic_DNA"/>
</dbReference>
<dbReference type="InterPro" id="IPR011577">
    <property type="entry name" value="Cyt_b561_bac/Ni-Hgenase"/>
</dbReference>
<dbReference type="InterPro" id="IPR016174">
    <property type="entry name" value="Di-haem_cyt_TM"/>
</dbReference>
<feature type="domain" description="Cytochrome b561 bacterial/Ni-hydrogenase" evidence="15">
    <location>
        <begin position="17"/>
        <end position="185"/>
    </location>
</feature>
<sequence length="226" mass="24634">MNPGVARPLDPVAAQAYTRAQIALHWLSVSLMAVLALSGEIRHLLVSHTAIPMRWVMILHIGCGMALLLVTLARALVRMTRRRAAAAGFCMQDACAHAVHLAIYAFILAECLLGWIIVNAKGFAIPLPLTGLEFPRLVAADPALVITAIWAHDVLAWMLYGLLALHIGAALWHHYVSRDDTLARMRLRVRQQRQVQAQIPDQARAHTQAQTGVGAPLAKPGRPLAS</sequence>
<evidence type="ECO:0000256" key="5">
    <source>
        <dbReference type="ARBA" id="ARBA00022617"/>
    </source>
</evidence>
<evidence type="ECO:0000256" key="1">
    <source>
        <dbReference type="ARBA" id="ARBA00001970"/>
    </source>
</evidence>
<dbReference type="GO" id="GO:0020037">
    <property type="term" value="F:heme binding"/>
    <property type="evidence" value="ECO:0007669"/>
    <property type="project" value="TreeGrafter"/>
</dbReference>
<comment type="similarity">
    <text evidence="12">Belongs to the cytochrome b561 family.</text>
</comment>
<feature type="transmembrane region" description="Helical" evidence="14">
    <location>
        <begin position="98"/>
        <end position="118"/>
    </location>
</feature>
<keyword evidence="6 14" id="KW-0812">Transmembrane</keyword>
<evidence type="ECO:0000256" key="3">
    <source>
        <dbReference type="ARBA" id="ARBA00022448"/>
    </source>
</evidence>
<dbReference type="RefSeq" id="WP_175170836.1">
    <property type="nucleotide sequence ID" value="NZ_CADIJQ010000007.1"/>
</dbReference>
<keyword evidence="3" id="KW-0813">Transport</keyword>
<name>A0A6S7ADZ3_9BURK</name>
<evidence type="ECO:0000256" key="13">
    <source>
        <dbReference type="SAM" id="MobiDB-lite"/>
    </source>
</evidence>
<organism evidence="16 17">
    <name type="scientific">Achromobacter kerstersii</name>
    <dbReference type="NCBI Taxonomy" id="1353890"/>
    <lineage>
        <taxon>Bacteria</taxon>
        <taxon>Pseudomonadati</taxon>
        <taxon>Pseudomonadota</taxon>
        <taxon>Betaproteobacteria</taxon>
        <taxon>Burkholderiales</taxon>
        <taxon>Alcaligenaceae</taxon>
        <taxon>Achromobacter</taxon>
    </lineage>
</organism>
<feature type="transmembrane region" description="Helical" evidence="14">
    <location>
        <begin position="57"/>
        <end position="77"/>
    </location>
</feature>
<feature type="transmembrane region" description="Helical" evidence="14">
    <location>
        <begin position="24"/>
        <end position="45"/>
    </location>
</feature>
<keyword evidence="8" id="KW-0249">Electron transport</keyword>
<keyword evidence="9 14" id="KW-1133">Transmembrane helix</keyword>
<evidence type="ECO:0000256" key="11">
    <source>
        <dbReference type="ARBA" id="ARBA00023136"/>
    </source>
</evidence>
<evidence type="ECO:0000256" key="2">
    <source>
        <dbReference type="ARBA" id="ARBA00004651"/>
    </source>
</evidence>
<evidence type="ECO:0000259" key="15">
    <source>
        <dbReference type="Pfam" id="PF01292"/>
    </source>
</evidence>
<keyword evidence="7" id="KW-0479">Metal-binding</keyword>
<dbReference type="GO" id="GO:0046872">
    <property type="term" value="F:metal ion binding"/>
    <property type="evidence" value="ECO:0007669"/>
    <property type="project" value="UniProtKB-KW"/>
</dbReference>
<dbReference type="AlphaFoldDB" id="A0A6S7ADZ3"/>
<proteinExistence type="inferred from homology"/>
<reference evidence="16 17" key="1">
    <citation type="submission" date="2020-04" db="EMBL/GenBank/DDBJ databases">
        <authorList>
            <person name="De Canck E."/>
        </authorList>
    </citation>
    <scope>NUCLEOTIDE SEQUENCE [LARGE SCALE GENOMIC DNA]</scope>
    <source>
        <strain evidence="16 17">LMG 3441</strain>
    </source>
</reference>
<accession>A0A6S7ADZ3</accession>
<protein>
    <recommendedName>
        <fullName evidence="15">Cytochrome b561 bacterial/Ni-hydrogenase domain-containing protein</fullName>
    </recommendedName>
</protein>
<evidence type="ECO:0000256" key="9">
    <source>
        <dbReference type="ARBA" id="ARBA00022989"/>
    </source>
</evidence>
<evidence type="ECO:0000313" key="17">
    <source>
        <dbReference type="Proteomes" id="UP000494269"/>
    </source>
</evidence>
<evidence type="ECO:0000256" key="7">
    <source>
        <dbReference type="ARBA" id="ARBA00022723"/>
    </source>
</evidence>
<dbReference type="PANTHER" id="PTHR30529:SF3">
    <property type="entry name" value="CYTOCHROME B561 HOMOLOG 1"/>
    <property type="match status" value="1"/>
</dbReference>
<dbReference type="Proteomes" id="UP000494269">
    <property type="component" value="Unassembled WGS sequence"/>
</dbReference>
<evidence type="ECO:0000256" key="14">
    <source>
        <dbReference type="SAM" id="Phobius"/>
    </source>
</evidence>
<evidence type="ECO:0000256" key="4">
    <source>
        <dbReference type="ARBA" id="ARBA00022475"/>
    </source>
</evidence>
<feature type="region of interest" description="Disordered" evidence="13">
    <location>
        <begin position="200"/>
        <end position="226"/>
    </location>
</feature>
<comment type="cofactor">
    <cofactor evidence="1">
        <name>heme b</name>
        <dbReference type="ChEBI" id="CHEBI:60344"/>
    </cofactor>
</comment>
<gene>
    <name evidence="16" type="ORF">LMG3441_04200</name>
</gene>
<keyword evidence="17" id="KW-1185">Reference proteome</keyword>